<comment type="subunit">
    <text evidence="5">Monomer.</text>
</comment>
<evidence type="ECO:0000256" key="4">
    <source>
        <dbReference type="ARBA" id="ARBA00008181"/>
    </source>
</evidence>
<evidence type="ECO:0000256" key="1">
    <source>
        <dbReference type="ARBA" id="ARBA00001946"/>
    </source>
</evidence>
<dbReference type="GO" id="GO:0006772">
    <property type="term" value="P:thiamine metabolic process"/>
    <property type="evidence" value="ECO:0007669"/>
    <property type="project" value="InterPro"/>
</dbReference>
<keyword evidence="9" id="KW-0479">Metal-binding</keyword>
<comment type="cofactor">
    <cofactor evidence="1">
        <name>Mg(2+)</name>
        <dbReference type="ChEBI" id="CHEBI:18420"/>
    </cofactor>
</comment>
<dbReference type="GO" id="GO:0005737">
    <property type="term" value="C:cytoplasm"/>
    <property type="evidence" value="ECO:0007669"/>
    <property type="project" value="UniProtKB-SubCell"/>
</dbReference>
<sequence>MSSNAVYWNGSGKDVQICGTFSNWKPVPMKPGKDSSSSWIYASVPEDEEHEYKFLIDGNWTHGPDMPTRPNDQGSLNNVLNPKSSSGGSAHIEVERKFIVPECFEFLLEKHGFRRMMEENMSDIYYDSEAFDLMRVDHWMRSRNGDWELKYPVGSHPTGSTIYHETSNVHEIEAKLQSLVPTTPPSGSSKRNSLVFNNIGDFICNKILMKFAELITRRKHYSKDNVSIVVDETDWGYKVGEIEMVVKRKADVPEASKKIDSIARQLNFKKLKLPQAAAQIIPPVVC</sequence>
<comment type="catalytic activity">
    <reaction evidence="14">
        <text>thiamine triphosphate + H2O = thiamine diphosphate + phosphate + H(+)</text>
        <dbReference type="Rhea" id="RHEA:11744"/>
        <dbReference type="ChEBI" id="CHEBI:15377"/>
        <dbReference type="ChEBI" id="CHEBI:15378"/>
        <dbReference type="ChEBI" id="CHEBI:43474"/>
        <dbReference type="ChEBI" id="CHEBI:58937"/>
        <dbReference type="ChEBI" id="CHEBI:58938"/>
        <dbReference type="EC" id="3.6.1.28"/>
    </reaction>
</comment>
<dbReference type="PANTHER" id="PTHR14586">
    <property type="entry name" value="THIAMINE-TRIPHOSPHATASE"/>
    <property type="match status" value="1"/>
</dbReference>
<gene>
    <name evidence="16" type="primary">THTPA</name>
</gene>
<dbReference type="InterPro" id="IPR032640">
    <property type="entry name" value="AMPK1_CBM"/>
</dbReference>
<comment type="function">
    <text evidence="13">Non-catalytic subunit of AMP-activated protein kinase (AMPK), an energy sensor protein kinase that plays a key role in regulating cellular energy metabolism. In response to reduction of intracellular ATP levels, AMPK activates energy-producing pathways and inhibits energy-consuming processes: inhibits protein, carbohydrate and lipid biosynthesis, as well as cell growth and proliferation. AMPK acts via direct phosphorylation of metabolic enzymes, and by longer-term effects via phosphorylation of transcription regulators. Also acts as a regulator of cellular polarity by remodeling the actin cytoskeleton; probably by indirectly activating myosin. Beta non-catalytic subunit acts as a scaffold on which the AMPK complex assembles, via its C-terminus that bridges alpha (PRKAA1 or PRKAA2) and gamma subunits (PRKAG1, PRKAG2 or PRKAG3).</text>
</comment>
<dbReference type="SMART" id="SM01118">
    <property type="entry name" value="CYTH"/>
    <property type="match status" value="1"/>
</dbReference>
<keyword evidence="10" id="KW-0378">Hydrolase</keyword>
<accession>C1BR69</accession>
<evidence type="ECO:0000256" key="7">
    <source>
        <dbReference type="ARBA" id="ARBA00020088"/>
    </source>
</evidence>
<evidence type="ECO:0000256" key="6">
    <source>
        <dbReference type="ARBA" id="ARBA00012378"/>
    </source>
</evidence>
<dbReference type="InterPro" id="IPR012177">
    <property type="entry name" value="ThTPase_euk"/>
</dbReference>
<dbReference type="Pfam" id="PF16561">
    <property type="entry name" value="AMPK1_CBM"/>
    <property type="match status" value="1"/>
</dbReference>
<comment type="function">
    <text evidence="2">Hydrolase highly specific for thiamine triphosphate (ThTP).</text>
</comment>
<dbReference type="Pfam" id="PF01928">
    <property type="entry name" value="CYTH"/>
    <property type="match status" value="1"/>
</dbReference>
<name>C1BR69_CALRO</name>
<evidence type="ECO:0000256" key="9">
    <source>
        <dbReference type="ARBA" id="ARBA00022723"/>
    </source>
</evidence>
<dbReference type="EC" id="3.6.1.28" evidence="6"/>
<evidence type="ECO:0000256" key="13">
    <source>
        <dbReference type="ARBA" id="ARBA00025180"/>
    </source>
</evidence>
<dbReference type="PANTHER" id="PTHR14586:SF1">
    <property type="entry name" value="THIAMINE-TRIPHOSPHATASE"/>
    <property type="match status" value="1"/>
</dbReference>
<dbReference type="InterPro" id="IPR039582">
    <property type="entry name" value="THTPA"/>
</dbReference>
<protein>
    <recommendedName>
        <fullName evidence="7">Thiamine-triphosphatase</fullName>
        <ecNumber evidence="6">3.6.1.28</ecNumber>
    </recommendedName>
</protein>
<keyword evidence="12" id="KW-0007">Acetylation</keyword>
<dbReference type="InterPro" id="IPR033469">
    <property type="entry name" value="CYTH-like_dom_sf"/>
</dbReference>
<comment type="subcellular location">
    <subcellularLocation>
        <location evidence="3">Cytoplasm</location>
    </subcellularLocation>
</comment>
<dbReference type="Gene3D" id="2.60.40.10">
    <property type="entry name" value="Immunoglobulins"/>
    <property type="match status" value="1"/>
</dbReference>
<evidence type="ECO:0000256" key="11">
    <source>
        <dbReference type="ARBA" id="ARBA00022842"/>
    </source>
</evidence>
<dbReference type="GO" id="GO:0000287">
    <property type="term" value="F:magnesium ion binding"/>
    <property type="evidence" value="ECO:0007669"/>
    <property type="project" value="TreeGrafter"/>
</dbReference>
<dbReference type="InterPro" id="IPR014756">
    <property type="entry name" value="Ig_E-set"/>
</dbReference>
<evidence type="ECO:0000256" key="12">
    <source>
        <dbReference type="ARBA" id="ARBA00022990"/>
    </source>
</evidence>
<dbReference type="SUPFAM" id="SSF81296">
    <property type="entry name" value="E set domains"/>
    <property type="match status" value="1"/>
</dbReference>
<reference evidence="16" key="1">
    <citation type="submission" date="2009-03" db="EMBL/GenBank/DDBJ databases">
        <title>Caligus rogercresseyi ESTs and full-length cDNAs.</title>
        <authorList>
            <person name="Yasuike M."/>
            <person name="von Schalburg K."/>
            <person name="Cooper G."/>
            <person name="Leong J."/>
            <person name="Jones S.R.M."/>
            <person name="Koop B.F."/>
        </authorList>
    </citation>
    <scope>NUCLEOTIDE SEQUENCE</scope>
    <source>
        <tissue evidence="16">Whole tissue</tissue>
    </source>
</reference>
<evidence type="ECO:0000259" key="15">
    <source>
        <dbReference type="SMART" id="SM01118"/>
    </source>
</evidence>
<evidence type="ECO:0000256" key="5">
    <source>
        <dbReference type="ARBA" id="ARBA00011245"/>
    </source>
</evidence>
<feature type="domain" description="CYTH" evidence="15">
    <location>
        <begin position="91"/>
        <end position="283"/>
    </location>
</feature>
<evidence type="ECO:0000256" key="2">
    <source>
        <dbReference type="ARBA" id="ARBA00002106"/>
    </source>
</evidence>
<evidence type="ECO:0000256" key="10">
    <source>
        <dbReference type="ARBA" id="ARBA00022801"/>
    </source>
</evidence>
<organism evidence="16">
    <name type="scientific">Caligus rogercresseyi</name>
    <name type="common">Sea louse</name>
    <dbReference type="NCBI Taxonomy" id="217165"/>
    <lineage>
        <taxon>Eukaryota</taxon>
        <taxon>Metazoa</taxon>
        <taxon>Ecdysozoa</taxon>
        <taxon>Arthropoda</taxon>
        <taxon>Crustacea</taxon>
        <taxon>Multicrustacea</taxon>
        <taxon>Hexanauplia</taxon>
        <taxon>Copepoda</taxon>
        <taxon>Siphonostomatoida</taxon>
        <taxon>Caligidae</taxon>
        <taxon>Caligus</taxon>
    </lineage>
</organism>
<evidence type="ECO:0000256" key="3">
    <source>
        <dbReference type="ARBA" id="ARBA00004496"/>
    </source>
</evidence>
<proteinExistence type="evidence at transcript level"/>
<evidence type="ECO:0000256" key="14">
    <source>
        <dbReference type="ARBA" id="ARBA00048194"/>
    </source>
</evidence>
<keyword evidence="8" id="KW-0963">Cytoplasm</keyword>
<dbReference type="GO" id="GO:0050333">
    <property type="term" value="F:thiamine triphosphate phosphatase activity"/>
    <property type="evidence" value="ECO:0007669"/>
    <property type="project" value="UniProtKB-EC"/>
</dbReference>
<dbReference type="CDD" id="cd07758">
    <property type="entry name" value="ThTPase"/>
    <property type="match status" value="1"/>
</dbReference>
<dbReference type="GO" id="GO:0042357">
    <property type="term" value="P:thiamine diphosphate metabolic process"/>
    <property type="evidence" value="ECO:0007669"/>
    <property type="project" value="TreeGrafter"/>
</dbReference>
<dbReference type="InterPro" id="IPR013783">
    <property type="entry name" value="Ig-like_fold"/>
</dbReference>
<dbReference type="EMBL" id="BT077098">
    <property type="protein sequence ID" value="ACO11522.1"/>
    <property type="molecule type" value="mRNA"/>
</dbReference>
<dbReference type="InterPro" id="IPR023577">
    <property type="entry name" value="CYTH_domain"/>
</dbReference>
<evidence type="ECO:0000313" key="16">
    <source>
        <dbReference type="EMBL" id="ACO11522.1"/>
    </source>
</evidence>
<dbReference type="AlphaFoldDB" id="C1BR69"/>
<dbReference type="Gene3D" id="2.40.320.10">
    <property type="entry name" value="Hypothetical Protein Pfu-838710-001"/>
    <property type="match status" value="1"/>
</dbReference>
<comment type="similarity">
    <text evidence="4">Belongs to the ThTPase family.</text>
</comment>
<evidence type="ECO:0000256" key="8">
    <source>
        <dbReference type="ARBA" id="ARBA00022490"/>
    </source>
</evidence>
<keyword evidence="11" id="KW-0460">Magnesium</keyword>
<dbReference type="CDD" id="cd02859">
    <property type="entry name" value="E_set_AMPKbeta_like_N"/>
    <property type="match status" value="1"/>
</dbReference>
<dbReference type="SUPFAM" id="SSF55154">
    <property type="entry name" value="CYTH-like phosphatases"/>
    <property type="match status" value="1"/>
</dbReference>